<evidence type="ECO:0000313" key="2">
    <source>
        <dbReference type="EMBL" id="PQO33348.1"/>
    </source>
</evidence>
<keyword evidence="1" id="KW-0812">Transmembrane</keyword>
<keyword evidence="1" id="KW-0472">Membrane</keyword>
<evidence type="ECO:0000313" key="3">
    <source>
        <dbReference type="Proteomes" id="UP000240009"/>
    </source>
</evidence>
<proteinExistence type="predicted"/>
<evidence type="ECO:0008006" key="4">
    <source>
        <dbReference type="Google" id="ProtNLM"/>
    </source>
</evidence>
<sequence>MHIPRKANSFAKQVRPIDLVMQQRAIYPKRPVRATFITFLSLSAFVGAFMPFDQTIRDAWPFALGYCALLAVSSVGLARLGWRGWLLVVAGTMIAVAPAAVGIALMLRPGGSIEDGDVWLPVSLYLFYALMAFGVCLVIRGWTLYFTKSDETD</sequence>
<dbReference type="EMBL" id="PUIA01000035">
    <property type="protein sequence ID" value="PQO33348.1"/>
    <property type="molecule type" value="Genomic_DNA"/>
</dbReference>
<evidence type="ECO:0000256" key="1">
    <source>
        <dbReference type="SAM" id="Phobius"/>
    </source>
</evidence>
<comment type="caution">
    <text evidence="2">The sequence shown here is derived from an EMBL/GenBank/DDBJ whole genome shotgun (WGS) entry which is preliminary data.</text>
</comment>
<feature type="transmembrane region" description="Helical" evidence="1">
    <location>
        <begin position="85"/>
        <end position="106"/>
    </location>
</feature>
<dbReference type="Proteomes" id="UP000240009">
    <property type="component" value="Unassembled WGS sequence"/>
</dbReference>
<feature type="transmembrane region" description="Helical" evidence="1">
    <location>
        <begin position="118"/>
        <end position="139"/>
    </location>
</feature>
<protein>
    <recommendedName>
        <fullName evidence="4">Transmembrane protein</fullName>
    </recommendedName>
</protein>
<gene>
    <name evidence="2" type="ORF">C5Y96_10880</name>
</gene>
<reference evidence="2 3" key="1">
    <citation type="submission" date="2018-02" db="EMBL/GenBank/DDBJ databases">
        <title>Comparative genomes isolates from brazilian mangrove.</title>
        <authorList>
            <person name="Araujo J.E."/>
            <person name="Taketani R.G."/>
            <person name="Silva M.C.P."/>
            <person name="Loureco M.V."/>
            <person name="Andreote F.D."/>
        </authorList>
    </citation>
    <scope>NUCLEOTIDE SEQUENCE [LARGE SCALE GENOMIC DNA]</scope>
    <source>
        <strain evidence="2 3">HEX-2 MGV</strain>
    </source>
</reference>
<keyword evidence="1" id="KW-1133">Transmembrane helix</keyword>
<feature type="transmembrane region" description="Helical" evidence="1">
    <location>
        <begin position="59"/>
        <end position="78"/>
    </location>
</feature>
<accession>A0A2S8FMB7</accession>
<organism evidence="2 3">
    <name type="scientific">Blastopirellula marina</name>
    <dbReference type="NCBI Taxonomy" id="124"/>
    <lineage>
        <taxon>Bacteria</taxon>
        <taxon>Pseudomonadati</taxon>
        <taxon>Planctomycetota</taxon>
        <taxon>Planctomycetia</taxon>
        <taxon>Pirellulales</taxon>
        <taxon>Pirellulaceae</taxon>
        <taxon>Blastopirellula</taxon>
    </lineage>
</organism>
<dbReference type="AlphaFoldDB" id="A0A2S8FMB7"/>
<feature type="transmembrane region" description="Helical" evidence="1">
    <location>
        <begin position="34"/>
        <end position="53"/>
    </location>
</feature>
<name>A0A2S8FMB7_9BACT</name>